<keyword evidence="2" id="KW-1185">Reference proteome</keyword>
<reference evidence="1 2" key="1">
    <citation type="submission" date="2023-07" db="EMBL/GenBank/DDBJ databases">
        <title>Genomic Encyclopedia of Type Strains, Phase IV (KMG-IV): sequencing the most valuable type-strain genomes for metagenomic binning, comparative biology and taxonomic classification.</title>
        <authorList>
            <person name="Goeker M."/>
        </authorList>
    </citation>
    <scope>NUCLEOTIDE SEQUENCE [LARGE SCALE GENOMIC DNA]</scope>
    <source>
        <strain evidence="1 2">DSM 9768</strain>
    </source>
</reference>
<evidence type="ECO:0000313" key="2">
    <source>
        <dbReference type="Proteomes" id="UP001230005"/>
    </source>
</evidence>
<evidence type="ECO:0000313" key="1">
    <source>
        <dbReference type="EMBL" id="MDQ0257462.1"/>
    </source>
</evidence>
<accession>A0ABU0A1U6</accession>
<dbReference type="EMBL" id="JAUSUG010000028">
    <property type="protein sequence ID" value="MDQ0257462.1"/>
    <property type="molecule type" value="Genomic_DNA"/>
</dbReference>
<dbReference type="Proteomes" id="UP001230005">
    <property type="component" value="Unassembled WGS sequence"/>
</dbReference>
<protein>
    <submittedName>
        <fullName evidence="1">Uncharacterized protein</fullName>
    </submittedName>
</protein>
<gene>
    <name evidence="1" type="ORF">J2S74_004920</name>
</gene>
<sequence>MKLMQVLLSQPQKELVKRIKNIGITCNLHSKQQVTEELTNFLLDSERVEENWGALGEIERDLLLHMCYSPSIMAVSPYELHTYLKREDRDSFQIVLESLMDKGWIYQDDANSLILPQELREYIHQIYINGWIEHSIYIPLKDELSYDIIQDLFEMMDFIDSKKIPLTKNQTIYKKDLTNILQLLSKKEELPTEQWRFGYGRHYNVYPDYFSLLYDFSYDQGWLEEGESLLTTKNWETGQELHMNELLDRLLRFYIRLYRRPIPQLPFIIELFKRILSRGDAIEKCQLIERIKDFVDPYYYDKPPVIVEKRIINMLCYIHFLSSTEIDGCEYIFLHPRYQ</sequence>
<proteinExistence type="predicted"/>
<name>A0ABU0A1U6_9BACI</name>
<comment type="caution">
    <text evidence="1">The sequence shown here is derived from an EMBL/GenBank/DDBJ whole genome shotgun (WGS) entry which is preliminary data.</text>
</comment>
<organism evidence="1 2">
    <name type="scientific">Evansella vedderi</name>
    <dbReference type="NCBI Taxonomy" id="38282"/>
    <lineage>
        <taxon>Bacteria</taxon>
        <taxon>Bacillati</taxon>
        <taxon>Bacillota</taxon>
        <taxon>Bacilli</taxon>
        <taxon>Bacillales</taxon>
        <taxon>Bacillaceae</taxon>
        <taxon>Evansella</taxon>
    </lineage>
</organism>
<dbReference type="RefSeq" id="WP_307331216.1">
    <property type="nucleotide sequence ID" value="NZ_JAUSUG010000028.1"/>
</dbReference>